<feature type="region of interest" description="Disordered" evidence="1">
    <location>
        <begin position="49"/>
        <end position="74"/>
    </location>
</feature>
<reference evidence="2 3" key="1">
    <citation type="submission" date="2014-04" db="EMBL/GenBank/DDBJ databases">
        <authorList>
            <consortium name="DOE Joint Genome Institute"/>
            <person name="Kuo A."/>
            <person name="Kohler A."/>
            <person name="Nagy L.G."/>
            <person name="Floudas D."/>
            <person name="Copeland A."/>
            <person name="Barry K.W."/>
            <person name="Cichocki N."/>
            <person name="Veneault-Fourrey C."/>
            <person name="LaButti K."/>
            <person name="Lindquist E.A."/>
            <person name="Lipzen A."/>
            <person name="Lundell T."/>
            <person name="Morin E."/>
            <person name="Murat C."/>
            <person name="Sun H."/>
            <person name="Tunlid A."/>
            <person name="Henrissat B."/>
            <person name="Grigoriev I.V."/>
            <person name="Hibbett D.S."/>
            <person name="Martin F."/>
            <person name="Nordberg H.P."/>
            <person name="Cantor M.N."/>
            <person name="Hua S.X."/>
        </authorList>
    </citation>
    <scope>NUCLEOTIDE SEQUENCE [LARGE SCALE GENOMIC DNA]</scope>
    <source>
        <strain evidence="2 3">Foug A</strain>
    </source>
</reference>
<dbReference type="Proteomes" id="UP000053989">
    <property type="component" value="Unassembled WGS sequence"/>
</dbReference>
<evidence type="ECO:0000256" key="1">
    <source>
        <dbReference type="SAM" id="MobiDB-lite"/>
    </source>
</evidence>
<name>A0A0C2ZA30_9AGAM</name>
<sequence length="101" mass="10820">MEGGIPDPSAITVGHEYSSILDLVPATTCGGSTPRHLESGTEIRWRAAYHADPSSHASRSRKPDRSRAPPTSYLRPDLVPRVLSASLVRLLESGISCIARG</sequence>
<evidence type="ECO:0000313" key="2">
    <source>
        <dbReference type="EMBL" id="KIM58728.1"/>
    </source>
</evidence>
<dbReference type="HOGENOM" id="CLU_2293364_0_0_1"/>
<proteinExistence type="predicted"/>
<keyword evidence="3" id="KW-1185">Reference proteome</keyword>
<accession>A0A0C2ZA30</accession>
<dbReference type="AlphaFoldDB" id="A0A0C2ZA30"/>
<protein>
    <submittedName>
        <fullName evidence="2">Uncharacterized protein</fullName>
    </submittedName>
</protein>
<organism evidence="2 3">
    <name type="scientific">Scleroderma citrinum Foug A</name>
    <dbReference type="NCBI Taxonomy" id="1036808"/>
    <lineage>
        <taxon>Eukaryota</taxon>
        <taxon>Fungi</taxon>
        <taxon>Dikarya</taxon>
        <taxon>Basidiomycota</taxon>
        <taxon>Agaricomycotina</taxon>
        <taxon>Agaricomycetes</taxon>
        <taxon>Agaricomycetidae</taxon>
        <taxon>Boletales</taxon>
        <taxon>Sclerodermatineae</taxon>
        <taxon>Sclerodermataceae</taxon>
        <taxon>Scleroderma</taxon>
    </lineage>
</organism>
<dbReference type="InParanoid" id="A0A0C2ZA30"/>
<evidence type="ECO:0000313" key="3">
    <source>
        <dbReference type="Proteomes" id="UP000053989"/>
    </source>
</evidence>
<reference evidence="3" key="2">
    <citation type="submission" date="2015-01" db="EMBL/GenBank/DDBJ databases">
        <title>Evolutionary Origins and Diversification of the Mycorrhizal Mutualists.</title>
        <authorList>
            <consortium name="DOE Joint Genome Institute"/>
            <consortium name="Mycorrhizal Genomics Consortium"/>
            <person name="Kohler A."/>
            <person name="Kuo A."/>
            <person name="Nagy L.G."/>
            <person name="Floudas D."/>
            <person name="Copeland A."/>
            <person name="Barry K.W."/>
            <person name="Cichocki N."/>
            <person name="Veneault-Fourrey C."/>
            <person name="LaButti K."/>
            <person name="Lindquist E.A."/>
            <person name="Lipzen A."/>
            <person name="Lundell T."/>
            <person name="Morin E."/>
            <person name="Murat C."/>
            <person name="Riley R."/>
            <person name="Ohm R."/>
            <person name="Sun H."/>
            <person name="Tunlid A."/>
            <person name="Henrissat B."/>
            <person name="Grigoriev I.V."/>
            <person name="Hibbett D.S."/>
            <person name="Martin F."/>
        </authorList>
    </citation>
    <scope>NUCLEOTIDE SEQUENCE [LARGE SCALE GENOMIC DNA]</scope>
    <source>
        <strain evidence="3">Foug A</strain>
    </source>
</reference>
<gene>
    <name evidence="2" type="ORF">SCLCIDRAFT_1062599</name>
</gene>
<dbReference type="EMBL" id="KN822082">
    <property type="protein sequence ID" value="KIM58728.1"/>
    <property type="molecule type" value="Genomic_DNA"/>
</dbReference>